<sequence length="534" mass="53982">MSPREALRGLGTLVRADLRRDRVMIPLWAAGIALLYGSQGPAIDGLYATQEEFDAAAAAMGANSAFVAMAGPARALNTIGGQVTWQATAFGALAADLMSALVVLRHTRAEEEQGRDELVRAAAVGRWAPPAAALAVAVGANVLAGVLVALSLVVFPLAVADSVALGAGLALTGSAFAALALVAAQLTTSNRAAGGLVAVVLGASYALRAVGDVGGGTLSWFSPIGWYQATHAFSGLRWWPLLLTVGLLVLAVVASAALLERRDIGSGLWATRPGSARAGRTLAGPVGLAWRLQRGGVLAWCAGLFLTGLSYGSIGDDVDSLLGEGGASSEMMTQGLGVATPEALTDAFYATSLVMMALIGAGFAVSSALRLRGEETAGRAETLLAAGLSRGRWAGASVLVTVLGTLAVVVAGGLGIGIGYALVTGEAGAWAQYVLPALVPGAGVLLLAGLARLVLGVLPRRSGLAWAPLGLAVVVLFFGELLRLPGWLTALSPFDHLPLVPAESFDAAPVVVVLGLAALASAAGQLAFRRRDVG</sequence>
<gene>
    <name evidence="2" type="ORF">M8330_01270</name>
</gene>
<dbReference type="AlphaFoldDB" id="A0A9X2ID58"/>
<feature type="transmembrane region" description="Helical" evidence="1">
    <location>
        <begin position="398"/>
        <end position="423"/>
    </location>
</feature>
<evidence type="ECO:0000256" key="1">
    <source>
        <dbReference type="SAM" id="Phobius"/>
    </source>
</evidence>
<feature type="transmembrane region" description="Helical" evidence="1">
    <location>
        <begin position="463"/>
        <end position="487"/>
    </location>
</feature>
<name>A0A9X2ID58_9ACTN</name>
<feature type="transmembrane region" description="Helical" evidence="1">
    <location>
        <begin position="238"/>
        <end position="259"/>
    </location>
</feature>
<evidence type="ECO:0000313" key="2">
    <source>
        <dbReference type="EMBL" id="MCM0618922.1"/>
    </source>
</evidence>
<keyword evidence="3" id="KW-1185">Reference proteome</keyword>
<evidence type="ECO:0008006" key="4">
    <source>
        <dbReference type="Google" id="ProtNLM"/>
    </source>
</evidence>
<feature type="transmembrane region" description="Helical" evidence="1">
    <location>
        <begin position="297"/>
        <end position="314"/>
    </location>
</feature>
<organism evidence="2 3">
    <name type="scientific">Nocardioides bruguierae</name>
    <dbReference type="NCBI Taxonomy" id="2945102"/>
    <lineage>
        <taxon>Bacteria</taxon>
        <taxon>Bacillati</taxon>
        <taxon>Actinomycetota</taxon>
        <taxon>Actinomycetes</taxon>
        <taxon>Propionibacteriales</taxon>
        <taxon>Nocardioidaceae</taxon>
        <taxon>Nocardioides</taxon>
    </lineage>
</organism>
<dbReference type="RefSeq" id="WP_250825861.1">
    <property type="nucleotide sequence ID" value="NZ_JAMOIL010000001.1"/>
</dbReference>
<reference evidence="2" key="1">
    <citation type="submission" date="2022-05" db="EMBL/GenBank/DDBJ databases">
        <authorList>
            <person name="Tuo L."/>
        </authorList>
    </citation>
    <scope>NUCLEOTIDE SEQUENCE</scope>
    <source>
        <strain evidence="2">BSK12Z-4</strain>
    </source>
</reference>
<proteinExistence type="predicted"/>
<keyword evidence="1" id="KW-0472">Membrane</keyword>
<feature type="transmembrane region" description="Helical" evidence="1">
    <location>
        <begin position="196"/>
        <end position="218"/>
    </location>
</feature>
<dbReference type="EMBL" id="JAMOIL010000001">
    <property type="protein sequence ID" value="MCM0618922.1"/>
    <property type="molecule type" value="Genomic_DNA"/>
</dbReference>
<feature type="transmembrane region" description="Helical" evidence="1">
    <location>
        <begin position="347"/>
        <end position="369"/>
    </location>
</feature>
<feature type="transmembrane region" description="Helical" evidence="1">
    <location>
        <begin position="429"/>
        <end position="451"/>
    </location>
</feature>
<dbReference type="Proteomes" id="UP001139485">
    <property type="component" value="Unassembled WGS sequence"/>
</dbReference>
<comment type="caution">
    <text evidence="2">The sequence shown here is derived from an EMBL/GenBank/DDBJ whole genome shotgun (WGS) entry which is preliminary data.</text>
</comment>
<accession>A0A9X2ID58</accession>
<keyword evidence="1" id="KW-1133">Transmembrane helix</keyword>
<feature type="transmembrane region" description="Helical" evidence="1">
    <location>
        <begin position="507"/>
        <end position="528"/>
    </location>
</feature>
<feature type="transmembrane region" description="Helical" evidence="1">
    <location>
        <begin position="163"/>
        <end position="184"/>
    </location>
</feature>
<feature type="transmembrane region" description="Helical" evidence="1">
    <location>
        <begin position="132"/>
        <end position="157"/>
    </location>
</feature>
<protein>
    <recommendedName>
        <fullName evidence="4">ABC transporter permease</fullName>
    </recommendedName>
</protein>
<keyword evidence="1" id="KW-0812">Transmembrane</keyword>
<evidence type="ECO:0000313" key="3">
    <source>
        <dbReference type="Proteomes" id="UP001139485"/>
    </source>
</evidence>